<keyword evidence="3" id="KW-1185">Reference proteome</keyword>
<sequence length="468" mass="52794">MAIAITHATNQQALTHIHSLPPEILAYIFLLCLTDASHLPTPYRTPLLLCQVCRYWRYLSERIPFLWMNLEVAVTPSRKPHSPISNSQPSISFPGHVHVAPPTCQPFRSSAHLIPLSRAHWITRTWLANAYPLPLSSLKLKVSRFASGFRTDWESSEAYDGFCQRVLEVVLGLDGGWVSGGKITEDHAMGFVLDEGYGSRGPGIERLELEVDYLTDIPGCVSARQVKWIHTRPLTTLVLRASYQSYLDDPRHSSQFAAMHHSISPFSSACAPQLQDVTLDVPWPELVSFNDNPYHIPFDPLFHANLSPLFNWEKLTSLSILQPIPVHIWRLLLSRSLSLETGRFEVFPMDSPTVGWLVDDVADPTPGEAVLPTYLHTLHLVLNEKGVVRDQHADNDATAPLLFHTTVRNTQFLSSRNLTLASHSKQGFDFPVIPLHHPSSASWTLLDSFKCYESVRSRFYAARKRDFI</sequence>
<dbReference type="InterPro" id="IPR036047">
    <property type="entry name" value="F-box-like_dom_sf"/>
</dbReference>
<dbReference type="Proteomes" id="UP000001861">
    <property type="component" value="Unassembled WGS sequence"/>
</dbReference>
<dbReference type="Pfam" id="PF12937">
    <property type="entry name" value="F-box-like"/>
    <property type="match status" value="1"/>
</dbReference>
<evidence type="ECO:0000313" key="2">
    <source>
        <dbReference type="EMBL" id="EAU87088.2"/>
    </source>
</evidence>
<dbReference type="AlphaFoldDB" id="A8NLA6"/>
<accession>A8NLA6</accession>
<dbReference type="EMBL" id="AACS02000012">
    <property type="protein sequence ID" value="EAU87088.2"/>
    <property type="molecule type" value="Genomic_DNA"/>
</dbReference>
<dbReference type="InParanoid" id="A8NLA6"/>
<name>A8NLA6_COPC7</name>
<protein>
    <recommendedName>
        <fullName evidence="1">F-box domain-containing protein</fullName>
    </recommendedName>
</protein>
<dbReference type="OrthoDB" id="2269034at2759"/>
<evidence type="ECO:0000313" key="3">
    <source>
        <dbReference type="Proteomes" id="UP000001861"/>
    </source>
</evidence>
<dbReference type="Gene3D" id="1.20.1280.50">
    <property type="match status" value="1"/>
</dbReference>
<dbReference type="KEGG" id="cci:CC1G_05777"/>
<dbReference type="SUPFAM" id="SSF81383">
    <property type="entry name" value="F-box domain"/>
    <property type="match status" value="1"/>
</dbReference>
<dbReference type="InterPro" id="IPR001810">
    <property type="entry name" value="F-box_dom"/>
</dbReference>
<dbReference type="GeneID" id="6011156"/>
<dbReference type="VEuPathDB" id="FungiDB:CC1G_05777"/>
<dbReference type="HOGENOM" id="CLU_583962_0_0_1"/>
<gene>
    <name evidence="2" type="ORF">CC1G_05777</name>
</gene>
<comment type="caution">
    <text evidence="2">The sequence shown here is derived from an EMBL/GenBank/DDBJ whole genome shotgun (WGS) entry which is preliminary data.</text>
</comment>
<reference evidence="2 3" key="1">
    <citation type="journal article" date="2010" name="Proc. Natl. Acad. Sci. U.S.A.">
        <title>Insights into evolution of multicellular fungi from the assembled chromosomes of the mushroom Coprinopsis cinerea (Coprinus cinereus).</title>
        <authorList>
            <person name="Stajich J.E."/>
            <person name="Wilke S.K."/>
            <person name="Ahren D."/>
            <person name="Au C.H."/>
            <person name="Birren B.W."/>
            <person name="Borodovsky M."/>
            <person name="Burns C."/>
            <person name="Canback B."/>
            <person name="Casselton L.A."/>
            <person name="Cheng C.K."/>
            <person name="Deng J."/>
            <person name="Dietrich F.S."/>
            <person name="Fargo D.C."/>
            <person name="Farman M.L."/>
            <person name="Gathman A.C."/>
            <person name="Goldberg J."/>
            <person name="Guigo R."/>
            <person name="Hoegger P.J."/>
            <person name="Hooker J.B."/>
            <person name="Huggins A."/>
            <person name="James T.Y."/>
            <person name="Kamada T."/>
            <person name="Kilaru S."/>
            <person name="Kodira C."/>
            <person name="Kues U."/>
            <person name="Kupfer D."/>
            <person name="Kwan H.S."/>
            <person name="Lomsadze A."/>
            <person name="Li W."/>
            <person name="Lilly W.W."/>
            <person name="Ma L.J."/>
            <person name="Mackey A.J."/>
            <person name="Manning G."/>
            <person name="Martin F."/>
            <person name="Muraguchi H."/>
            <person name="Natvig D.O."/>
            <person name="Palmerini H."/>
            <person name="Ramesh M.A."/>
            <person name="Rehmeyer C.J."/>
            <person name="Roe B.A."/>
            <person name="Shenoy N."/>
            <person name="Stanke M."/>
            <person name="Ter-Hovhannisyan V."/>
            <person name="Tunlid A."/>
            <person name="Velagapudi R."/>
            <person name="Vision T.J."/>
            <person name="Zeng Q."/>
            <person name="Zolan M.E."/>
            <person name="Pukkila P.J."/>
        </authorList>
    </citation>
    <scope>NUCLEOTIDE SEQUENCE [LARGE SCALE GENOMIC DNA]</scope>
    <source>
        <strain evidence="3">Okayama-7 / 130 / ATCC MYA-4618 / FGSC 9003</strain>
    </source>
</reference>
<feature type="domain" description="F-box" evidence="1">
    <location>
        <begin position="17"/>
        <end position="70"/>
    </location>
</feature>
<proteinExistence type="predicted"/>
<dbReference type="RefSeq" id="XP_001834640.2">
    <property type="nucleotide sequence ID" value="XM_001834588.2"/>
</dbReference>
<organism evidence="2 3">
    <name type="scientific">Coprinopsis cinerea (strain Okayama-7 / 130 / ATCC MYA-4618 / FGSC 9003)</name>
    <name type="common">Inky cap fungus</name>
    <name type="synonym">Hormographiella aspergillata</name>
    <dbReference type="NCBI Taxonomy" id="240176"/>
    <lineage>
        <taxon>Eukaryota</taxon>
        <taxon>Fungi</taxon>
        <taxon>Dikarya</taxon>
        <taxon>Basidiomycota</taxon>
        <taxon>Agaricomycotina</taxon>
        <taxon>Agaricomycetes</taxon>
        <taxon>Agaricomycetidae</taxon>
        <taxon>Agaricales</taxon>
        <taxon>Agaricineae</taxon>
        <taxon>Psathyrellaceae</taxon>
        <taxon>Coprinopsis</taxon>
    </lineage>
</organism>
<evidence type="ECO:0000259" key="1">
    <source>
        <dbReference type="Pfam" id="PF12937"/>
    </source>
</evidence>